<dbReference type="EMBL" id="AMZH03000281">
    <property type="protein sequence ID" value="RRT84550.1"/>
    <property type="molecule type" value="Genomic_DNA"/>
</dbReference>
<organism evidence="2 3">
    <name type="scientific">Ensete ventricosum</name>
    <name type="common">Abyssinian banana</name>
    <name type="synonym">Musa ensete</name>
    <dbReference type="NCBI Taxonomy" id="4639"/>
    <lineage>
        <taxon>Eukaryota</taxon>
        <taxon>Viridiplantae</taxon>
        <taxon>Streptophyta</taxon>
        <taxon>Embryophyta</taxon>
        <taxon>Tracheophyta</taxon>
        <taxon>Spermatophyta</taxon>
        <taxon>Magnoliopsida</taxon>
        <taxon>Liliopsida</taxon>
        <taxon>Zingiberales</taxon>
        <taxon>Musaceae</taxon>
        <taxon>Ensete</taxon>
    </lineage>
</organism>
<accession>A0A427B7R9</accession>
<feature type="region of interest" description="Disordered" evidence="1">
    <location>
        <begin position="1"/>
        <end position="37"/>
    </location>
</feature>
<reference evidence="2 3" key="1">
    <citation type="journal article" date="2014" name="Agronomy (Basel)">
        <title>A Draft Genome Sequence for Ensete ventricosum, the Drought-Tolerant Tree Against Hunger.</title>
        <authorList>
            <person name="Harrison J."/>
            <person name="Moore K.A."/>
            <person name="Paszkiewicz K."/>
            <person name="Jones T."/>
            <person name="Grant M."/>
            <person name="Ambacheew D."/>
            <person name="Muzemil S."/>
            <person name="Studholme D.J."/>
        </authorList>
    </citation>
    <scope>NUCLEOTIDE SEQUENCE [LARGE SCALE GENOMIC DNA]</scope>
</reference>
<feature type="non-terminal residue" evidence="2">
    <location>
        <position position="1"/>
    </location>
</feature>
<comment type="caution">
    <text evidence="2">The sequence shown here is derived from an EMBL/GenBank/DDBJ whole genome shotgun (WGS) entry which is preliminary data.</text>
</comment>
<protein>
    <submittedName>
        <fullName evidence="2">Uncharacterized protein</fullName>
    </submittedName>
</protein>
<proteinExistence type="predicted"/>
<evidence type="ECO:0000313" key="2">
    <source>
        <dbReference type="EMBL" id="RRT84550.1"/>
    </source>
</evidence>
<sequence>HDGFVVPSKVSSSPRSQRDNSGEKRLKAGGGAGVGANISNKERECYSLRSRGLCLVPVASTLKIAQSNGADLWAPNRKP</sequence>
<evidence type="ECO:0000256" key="1">
    <source>
        <dbReference type="SAM" id="MobiDB-lite"/>
    </source>
</evidence>
<evidence type="ECO:0000313" key="3">
    <source>
        <dbReference type="Proteomes" id="UP000287651"/>
    </source>
</evidence>
<dbReference type="AlphaFoldDB" id="A0A427B7R9"/>
<gene>
    <name evidence="2" type="ORF">B296_00004075</name>
</gene>
<feature type="compositionally biased region" description="Basic and acidic residues" evidence="1">
    <location>
        <begin position="16"/>
        <end position="26"/>
    </location>
</feature>
<dbReference type="Proteomes" id="UP000287651">
    <property type="component" value="Unassembled WGS sequence"/>
</dbReference>
<name>A0A427B7R9_ENSVE</name>
<feature type="compositionally biased region" description="Low complexity" evidence="1">
    <location>
        <begin position="1"/>
        <end position="15"/>
    </location>
</feature>